<dbReference type="InterPro" id="IPR002995">
    <property type="entry name" value="Surf4"/>
</dbReference>
<evidence type="ECO:0000256" key="7">
    <source>
        <dbReference type="SAM" id="Phobius"/>
    </source>
</evidence>
<keyword evidence="9" id="KW-1185">Reference proteome</keyword>
<keyword evidence="4 7" id="KW-1133">Transmembrane helix</keyword>
<keyword evidence="3 7" id="KW-0812">Transmembrane</keyword>
<dbReference type="GO" id="GO:0030134">
    <property type="term" value="C:COPII-coated ER to Golgi transport vesicle"/>
    <property type="evidence" value="ECO:0007669"/>
    <property type="project" value="EnsemblFungi"/>
</dbReference>
<dbReference type="Pfam" id="PF02077">
    <property type="entry name" value="SURF4"/>
    <property type="match status" value="1"/>
</dbReference>
<evidence type="ECO:0000313" key="8">
    <source>
        <dbReference type="EMBL" id="EDO16514.1"/>
    </source>
</evidence>
<proteinExistence type="inferred from homology"/>
<dbReference type="EMBL" id="DS480423">
    <property type="protein sequence ID" value="EDO16514.1"/>
    <property type="molecule type" value="Genomic_DNA"/>
</dbReference>
<evidence type="ECO:0000256" key="4">
    <source>
        <dbReference type="ARBA" id="ARBA00022989"/>
    </source>
</evidence>
<evidence type="ECO:0000256" key="2">
    <source>
        <dbReference type="ARBA" id="ARBA00006945"/>
    </source>
</evidence>
<feature type="region of interest" description="Disordered" evidence="6">
    <location>
        <begin position="1"/>
        <end position="24"/>
    </location>
</feature>
<feature type="transmembrane region" description="Helical" evidence="7">
    <location>
        <begin position="201"/>
        <end position="218"/>
    </location>
</feature>
<keyword evidence="5 7" id="KW-0472">Membrane</keyword>
<evidence type="ECO:0000256" key="5">
    <source>
        <dbReference type="ARBA" id="ARBA00023136"/>
    </source>
</evidence>
<evidence type="ECO:0008006" key="10">
    <source>
        <dbReference type="Google" id="ProtNLM"/>
    </source>
</evidence>
<dbReference type="eggNOG" id="KOG3998">
    <property type="taxonomic scope" value="Eukaryota"/>
</dbReference>
<dbReference type="PROSITE" id="PS01339">
    <property type="entry name" value="SURF4"/>
    <property type="match status" value="1"/>
</dbReference>
<dbReference type="InParanoid" id="A7TML6"/>
<dbReference type="Proteomes" id="UP000000267">
    <property type="component" value="Unassembled WGS sequence"/>
</dbReference>
<protein>
    <recommendedName>
        <fullName evidence="10">ER-derived vesicles protein ERV29</fullName>
    </recommendedName>
</protein>
<evidence type="ECO:0000256" key="1">
    <source>
        <dbReference type="ARBA" id="ARBA00004141"/>
    </source>
</evidence>
<sequence length="309" mass="35124">MSYRGQGNNLNGFPTSNPNGSQFGMPSPNIGGSGIAKGFQPVDQMIDVWMKKVERLMDHPTVQKFRPYIPSIARFFIVATFYEDALRILTQWSDQVFYLHKWKNLPYFFVVLFLIVVSLSMLGGATLLLLRKHTTYATGVLCGCIVLQSLVYGIFTGSSFILRNFSVIGGLLITFSDSIVKNKVTFQMLPELNNRDEKTKGYLLLAGRILIVMMFIGFTFSKSWFTVLLTIIFTVCFAIGYKTKFASMVLVLILTFYNVIYNNYWFHDASKRDFLKYEFYQNLSIIGGLLLVTNTGAGEISVDEKKKIY</sequence>
<evidence type="ECO:0000256" key="3">
    <source>
        <dbReference type="ARBA" id="ARBA00022692"/>
    </source>
</evidence>
<accession>A7TML6</accession>
<comment type="subcellular location">
    <subcellularLocation>
        <location evidence="1">Membrane</location>
        <topology evidence="1">Multi-pass membrane protein</topology>
    </subcellularLocation>
</comment>
<dbReference type="GO" id="GO:0016020">
    <property type="term" value="C:membrane"/>
    <property type="evidence" value="ECO:0007669"/>
    <property type="project" value="UniProtKB-SubCell"/>
</dbReference>
<dbReference type="GO" id="GO:0097020">
    <property type="term" value="F:COPII receptor activity"/>
    <property type="evidence" value="ECO:0007669"/>
    <property type="project" value="EnsemblFungi"/>
</dbReference>
<dbReference type="AlphaFoldDB" id="A7TML6"/>
<gene>
    <name evidence="8" type="ORF">Kpol_513p30</name>
</gene>
<feature type="transmembrane region" description="Helical" evidence="7">
    <location>
        <begin position="224"/>
        <end position="241"/>
    </location>
</feature>
<dbReference type="STRING" id="436907.A7TML6"/>
<organism evidence="9">
    <name type="scientific">Vanderwaltozyma polyspora (strain ATCC 22028 / DSM 70294 / BCRC 21397 / CBS 2163 / NBRC 10782 / NRRL Y-8283 / UCD 57-17)</name>
    <name type="common">Kluyveromyces polysporus</name>
    <dbReference type="NCBI Taxonomy" id="436907"/>
    <lineage>
        <taxon>Eukaryota</taxon>
        <taxon>Fungi</taxon>
        <taxon>Dikarya</taxon>
        <taxon>Ascomycota</taxon>
        <taxon>Saccharomycotina</taxon>
        <taxon>Saccharomycetes</taxon>
        <taxon>Saccharomycetales</taxon>
        <taxon>Saccharomycetaceae</taxon>
        <taxon>Vanderwaltozyma</taxon>
    </lineage>
</organism>
<evidence type="ECO:0000313" key="9">
    <source>
        <dbReference type="Proteomes" id="UP000000267"/>
    </source>
</evidence>
<feature type="transmembrane region" description="Helical" evidence="7">
    <location>
        <begin position="248"/>
        <end position="267"/>
    </location>
</feature>
<dbReference type="RefSeq" id="XP_001644372.1">
    <property type="nucleotide sequence ID" value="XM_001644322.1"/>
</dbReference>
<dbReference type="OMA" id="RHRHFPW"/>
<feature type="transmembrane region" description="Helical" evidence="7">
    <location>
        <begin position="136"/>
        <end position="155"/>
    </location>
</feature>
<evidence type="ECO:0000256" key="6">
    <source>
        <dbReference type="SAM" id="MobiDB-lite"/>
    </source>
</evidence>
<comment type="similarity">
    <text evidence="2">Belongs to the SURF4 family.</text>
</comment>
<feature type="transmembrane region" description="Helical" evidence="7">
    <location>
        <begin position="107"/>
        <end position="129"/>
    </location>
</feature>
<feature type="transmembrane region" description="Helical" evidence="7">
    <location>
        <begin position="161"/>
        <end position="180"/>
    </location>
</feature>
<name>A7TML6_VANPO</name>
<dbReference type="OrthoDB" id="7859621at2759"/>
<dbReference type="HOGENOM" id="CLU_056195_0_0_1"/>
<dbReference type="GO" id="GO:0006888">
    <property type="term" value="P:endoplasmic reticulum to Golgi vesicle-mediated transport"/>
    <property type="evidence" value="ECO:0007669"/>
    <property type="project" value="EnsemblFungi"/>
</dbReference>
<dbReference type="GeneID" id="5544647"/>
<feature type="transmembrane region" description="Helical" evidence="7">
    <location>
        <begin position="279"/>
        <end position="297"/>
    </location>
</feature>
<reference evidence="8 9" key="1">
    <citation type="journal article" date="2007" name="Proc. Natl. Acad. Sci. U.S.A.">
        <title>Independent sorting-out of thousands of duplicated gene pairs in two yeast species descended from a whole-genome duplication.</title>
        <authorList>
            <person name="Scannell D.R."/>
            <person name="Frank A.C."/>
            <person name="Conant G.C."/>
            <person name="Byrne K.P."/>
            <person name="Woolfit M."/>
            <person name="Wolfe K.H."/>
        </authorList>
    </citation>
    <scope>NUCLEOTIDE SEQUENCE [LARGE SCALE GENOMIC DNA]</scope>
    <source>
        <strain evidence="9">ATCC 22028 / DSM 70294 / BCRC 21397 / CBS 2163 / NBRC 10782 / NRRL Y-8283 / UCD 57-17</strain>
    </source>
</reference>
<dbReference type="PhylomeDB" id="A7TML6"/>
<dbReference type="KEGG" id="vpo:Kpol_513p30"/>
<dbReference type="FunCoup" id="A7TML6">
    <property type="interactions" value="565"/>
</dbReference>